<accession>A0A8X6G447</accession>
<name>A0A8X6G447_TRICU</name>
<gene>
    <name evidence="1" type="ORF">TNCT_643751</name>
</gene>
<evidence type="ECO:0000313" key="2">
    <source>
        <dbReference type="Proteomes" id="UP000887116"/>
    </source>
</evidence>
<dbReference type="AlphaFoldDB" id="A0A8X6G447"/>
<sequence>MVVSNIPASSLHDSCDIAVPRFSVFPRESRLAPEQPSTLPASCMWPASHAFRYTILDDLCIILHAELLPVSDYASAIHPSSSFHSSRRTQSTNVDTTCMFLSEFCARLYIVQVY</sequence>
<protein>
    <submittedName>
        <fullName evidence="1">Uncharacterized protein</fullName>
    </submittedName>
</protein>
<organism evidence="1 2">
    <name type="scientific">Trichonephila clavata</name>
    <name type="common">Joro spider</name>
    <name type="synonym">Nephila clavata</name>
    <dbReference type="NCBI Taxonomy" id="2740835"/>
    <lineage>
        <taxon>Eukaryota</taxon>
        <taxon>Metazoa</taxon>
        <taxon>Ecdysozoa</taxon>
        <taxon>Arthropoda</taxon>
        <taxon>Chelicerata</taxon>
        <taxon>Arachnida</taxon>
        <taxon>Araneae</taxon>
        <taxon>Araneomorphae</taxon>
        <taxon>Entelegynae</taxon>
        <taxon>Araneoidea</taxon>
        <taxon>Nephilidae</taxon>
        <taxon>Trichonephila</taxon>
    </lineage>
</organism>
<dbReference type="Proteomes" id="UP000887116">
    <property type="component" value="Unassembled WGS sequence"/>
</dbReference>
<reference evidence="1" key="1">
    <citation type="submission" date="2020-07" db="EMBL/GenBank/DDBJ databases">
        <title>Multicomponent nature underlies the extraordinary mechanical properties of spider dragline silk.</title>
        <authorList>
            <person name="Kono N."/>
            <person name="Nakamura H."/>
            <person name="Mori M."/>
            <person name="Yoshida Y."/>
            <person name="Ohtoshi R."/>
            <person name="Malay A.D."/>
            <person name="Moran D.A.P."/>
            <person name="Tomita M."/>
            <person name="Numata K."/>
            <person name="Arakawa K."/>
        </authorList>
    </citation>
    <scope>NUCLEOTIDE SEQUENCE</scope>
</reference>
<dbReference type="EMBL" id="BMAO01024228">
    <property type="protein sequence ID" value="GFQ93929.1"/>
    <property type="molecule type" value="Genomic_DNA"/>
</dbReference>
<comment type="caution">
    <text evidence="1">The sequence shown here is derived from an EMBL/GenBank/DDBJ whole genome shotgun (WGS) entry which is preliminary data.</text>
</comment>
<evidence type="ECO:0000313" key="1">
    <source>
        <dbReference type="EMBL" id="GFQ93929.1"/>
    </source>
</evidence>
<keyword evidence="2" id="KW-1185">Reference proteome</keyword>
<proteinExistence type="predicted"/>